<dbReference type="AlphaFoldDB" id="A0A1S1LI18"/>
<gene>
    <name evidence="2" type="ORF">BKG82_27235</name>
</gene>
<dbReference type="Proteomes" id="UP000180043">
    <property type="component" value="Unassembled WGS sequence"/>
</dbReference>
<feature type="transmembrane region" description="Helical" evidence="1">
    <location>
        <begin position="198"/>
        <end position="218"/>
    </location>
</feature>
<feature type="transmembrane region" description="Helical" evidence="1">
    <location>
        <begin position="129"/>
        <end position="151"/>
    </location>
</feature>
<accession>A0A1S1LI18</accession>
<reference evidence="2 3" key="1">
    <citation type="submission" date="2016-10" db="EMBL/GenBank/DDBJ databases">
        <title>Evaluation of Human, Veterinary and Environmental Mycobacterium chelonae Isolates by Core Genome Phylogenomic Analysis, Targeted Gene Comparison, and Anti-microbial Susceptibility Patterns: A Tale of Mistaken Identities.</title>
        <authorList>
            <person name="Fogelson S.B."/>
            <person name="Camus A.C."/>
            <person name="Lorenz W."/>
            <person name="Vasireddy R."/>
            <person name="Vasireddy S."/>
            <person name="Smith T."/>
            <person name="Brown-Elliott B.A."/>
            <person name="Wallace R.J.Jr."/>
            <person name="Hasan N.A."/>
            <person name="Reischl U."/>
            <person name="Sanchez S."/>
        </authorList>
    </citation>
    <scope>NUCLEOTIDE SEQUENCE [LARGE SCALE GENOMIC DNA]</scope>
    <source>
        <strain evidence="2 3">15515</strain>
    </source>
</reference>
<sequence>MDPVGAAVAIVLAASALYRTLAGRREALTAGLWTAAVGMAVSALVVPLDAALKSLTGLDSLSQLLCYSAMVISSYLIARMTYHVADIDSRWPLVFTVTSITGMIALYSATDLRHIQTLAIETVPGAASAWFAIFYAIGLLPTHISAIIGVLKMTHKDNVMVWLLATYGAVGALNPILIVADHIGTYTLRWPLSVTYPLVWIILFISFGALAVAGVIGAHRSKQEHTELASGTT</sequence>
<keyword evidence="1" id="KW-0472">Membrane</keyword>
<keyword evidence="1" id="KW-1133">Transmembrane helix</keyword>
<evidence type="ECO:0000313" key="2">
    <source>
        <dbReference type="EMBL" id="OHU47347.1"/>
    </source>
</evidence>
<organism evidence="2 3">
    <name type="scientific">Mycobacteroides chelonae</name>
    <name type="common">Mycobacterium chelonae</name>
    <dbReference type="NCBI Taxonomy" id="1774"/>
    <lineage>
        <taxon>Bacteria</taxon>
        <taxon>Bacillati</taxon>
        <taxon>Actinomycetota</taxon>
        <taxon>Actinomycetes</taxon>
        <taxon>Mycobacteriales</taxon>
        <taxon>Mycobacteriaceae</taxon>
        <taxon>Mycobacteroides</taxon>
    </lineage>
</organism>
<feature type="transmembrane region" description="Helical" evidence="1">
    <location>
        <begin position="90"/>
        <end position="109"/>
    </location>
</feature>
<comment type="caution">
    <text evidence="2">The sequence shown here is derived from an EMBL/GenBank/DDBJ whole genome shotgun (WGS) entry which is preliminary data.</text>
</comment>
<feature type="transmembrane region" description="Helical" evidence="1">
    <location>
        <begin position="158"/>
        <end position="178"/>
    </location>
</feature>
<dbReference type="RefSeq" id="WP_070947966.1">
    <property type="nucleotide sequence ID" value="NZ_MLIQ01000042.1"/>
</dbReference>
<feature type="transmembrane region" description="Helical" evidence="1">
    <location>
        <begin position="6"/>
        <end position="21"/>
    </location>
</feature>
<evidence type="ECO:0000313" key="3">
    <source>
        <dbReference type="Proteomes" id="UP000180043"/>
    </source>
</evidence>
<proteinExistence type="predicted"/>
<feature type="transmembrane region" description="Helical" evidence="1">
    <location>
        <begin position="60"/>
        <end position="78"/>
    </location>
</feature>
<name>A0A1S1LI18_MYCCH</name>
<protein>
    <submittedName>
        <fullName evidence="2">Uncharacterized protein</fullName>
    </submittedName>
</protein>
<keyword evidence="1" id="KW-0812">Transmembrane</keyword>
<dbReference type="EMBL" id="MLIQ01000042">
    <property type="protein sequence ID" value="OHU47347.1"/>
    <property type="molecule type" value="Genomic_DNA"/>
</dbReference>
<feature type="transmembrane region" description="Helical" evidence="1">
    <location>
        <begin position="28"/>
        <end position="48"/>
    </location>
</feature>
<evidence type="ECO:0000256" key="1">
    <source>
        <dbReference type="SAM" id="Phobius"/>
    </source>
</evidence>